<dbReference type="AlphaFoldDB" id="A0A7R9BKX4"/>
<organism evidence="1">
    <name type="scientific">Notodromas monacha</name>
    <dbReference type="NCBI Taxonomy" id="399045"/>
    <lineage>
        <taxon>Eukaryota</taxon>
        <taxon>Metazoa</taxon>
        <taxon>Ecdysozoa</taxon>
        <taxon>Arthropoda</taxon>
        <taxon>Crustacea</taxon>
        <taxon>Oligostraca</taxon>
        <taxon>Ostracoda</taxon>
        <taxon>Podocopa</taxon>
        <taxon>Podocopida</taxon>
        <taxon>Cypridocopina</taxon>
        <taxon>Cypridoidea</taxon>
        <taxon>Cyprididae</taxon>
        <taxon>Notodromas</taxon>
    </lineage>
</organism>
<accession>A0A7R9BKX4</accession>
<proteinExistence type="predicted"/>
<protein>
    <submittedName>
        <fullName evidence="1">Uncharacterized protein</fullName>
    </submittedName>
</protein>
<evidence type="ECO:0000313" key="2">
    <source>
        <dbReference type="Proteomes" id="UP000678499"/>
    </source>
</evidence>
<evidence type="ECO:0000313" key="1">
    <source>
        <dbReference type="EMBL" id="CAD7275909.1"/>
    </source>
</evidence>
<dbReference type="Proteomes" id="UP000678499">
    <property type="component" value="Unassembled WGS sequence"/>
</dbReference>
<dbReference type="EMBL" id="OA882543">
    <property type="protein sequence ID" value="CAD7275909.1"/>
    <property type="molecule type" value="Genomic_DNA"/>
</dbReference>
<dbReference type="EMBL" id="CAJPEX010000506">
    <property type="protein sequence ID" value="CAG0916061.1"/>
    <property type="molecule type" value="Genomic_DNA"/>
</dbReference>
<keyword evidence="2" id="KW-1185">Reference proteome</keyword>
<gene>
    <name evidence="1" type="ORF">NMOB1V02_LOCUS3695</name>
</gene>
<name>A0A7R9BKX4_9CRUS</name>
<reference evidence="1" key="1">
    <citation type="submission" date="2020-11" db="EMBL/GenBank/DDBJ databases">
        <authorList>
            <person name="Tran Van P."/>
        </authorList>
    </citation>
    <scope>NUCLEOTIDE SEQUENCE</scope>
</reference>
<sequence>MSAGSSTYAAKVFLSSLVKIELHLTRALQDGVFDICQDIRNFWLPVRKANYSGTKQLRYLALHRARQAMEPTCKPSPN</sequence>